<comment type="caution">
    <text evidence="1">The sequence shown here is derived from an EMBL/GenBank/DDBJ whole genome shotgun (WGS) entry which is preliminary data.</text>
</comment>
<proteinExistence type="predicted"/>
<accession>A0ABV5Y4Y8</accession>
<protein>
    <submittedName>
        <fullName evidence="1">VOC family protein</fullName>
    </submittedName>
</protein>
<organism evidence="1 2">
    <name type="scientific">Arthrobacter ramosus</name>
    <dbReference type="NCBI Taxonomy" id="1672"/>
    <lineage>
        <taxon>Bacteria</taxon>
        <taxon>Bacillati</taxon>
        <taxon>Actinomycetota</taxon>
        <taxon>Actinomycetes</taxon>
        <taxon>Micrococcales</taxon>
        <taxon>Micrococcaceae</taxon>
        <taxon>Arthrobacter</taxon>
    </lineage>
</organism>
<keyword evidence="2" id="KW-1185">Reference proteome</keyword>
<evidence type="ECO:0000313" key="1">
    <source>
        <dbReference type="EMBL" id="MFB9822061.1"/>
    </source>
</evidence>
<dbReference type="InterPro" id="IPR029068">
    <property type="entry name" value="Glyas_Bleomycin-R_OHBP_Dase"/>
</dbReference>
<dbReference type="Gene3D" id="3.10.180.10">
    <property type="entry name" value="2,3-Dihydroxybiphenyl 1,2-Dioxygenase, domain 1"/>
    <property type="match status" value="1"/>
</dbReference>
<evidence type="ECO:0000313" key="2">
    <source>
        <dbReference type="Proteomes" id="UP001589702"/>
    </source>
</evidence>
<dbReference type="SUPFAM" id="SSF54593">
    <property type="entry name" value="Glyoxalase/Bleomycin resistance protein/Dihydroxybiphenyl dioxygenase"/>
    <property type="match status" value="1"/>
</dbReference>
<dbReference type="RefSeq" id="WP_234750693.1">
    <property type="nucleotide sequence ID" value="NZ_BAAAWN010000001.1"/>
</dbReference>
<name>A0ABV5Y4Y8_ARTRM</name>
<sequence>MLKDLSVAAVLPASDIARARDFYKDKLGLEPNNPEATDNLVYKCGNGTSFLLYSTPNAGSAKNTQMGWDSTDLDQDMADLRARGVVFEEYDFPGLKTENGVATLPDGERGAWFLDSEGNILSIATVPV</sequence>
<gene>
    <name evidence="1" type="ORF">ACFFP1_21560</name>
</gene>
<dbReference type="EMBL" id="JBHMBC010000039">
    <property type="protein sequence ID" value="MFB9822061.1"/>
    <property type="molecule type" value="Genomic_DNA"/>
</dbReference>
<reference evidence="1 2" key="1">
    <citation type="submission" date="2024-09" db="EMBL/GenBank/DDBJ databases">
        <authorList>
            <person name="Sun Q."/>
            <person name="Mori K."/>
        </authorList>
    </citation>
    <scope>NUCLEOTIDE SEQUENCE [LARGE SCALE GENOMIC DNA]</scope>
    <source>
        <strain evidence="1 2">JCM 1334</strain>
    </source>
</reference>
<dbReference type="Proteomes" id="UP001589702">
    <property type="component" value="Unassembled WGS sequence"/>
</dbReference>